<evidence type="ECO:0000256" key="3">
    <source>
        <dbReference type="ARBA" id="ARBA00022989"/>
    </source>
</evidence>
<evidence type="ECO:0000256" key="5">
    <source>
        <dbReference type="SAM" id="Phobius"/>
    </source>
</evidence>
<proteinExistence type="predicted"/>
<evidence type="ECO:0000259" key="6">
    <source>
        <dbReference type="Pfam" id="PF05154"/>
    </source>
</evidence>
<feature type="domain" description="TM2" evidence="6">
    <location>
        <begin position="9"/>
        <end position="59"/>
    </location>
</feature>
<feature type="transmembrane region" description="Helical" evidence="5">
    <location>
        <begin position="40"/>
        <end position="62"/>
    </location>
</feature>
<dbReference type="Pfam" id="PF05154">
    <property type="entry name" value="TM2"/>
    <property type="match status" value="1"/>
</dbReference>
<organism evidence="7 8">
    <name type="scientific">Glaciihabitans arcticus</name>
    <dbReference type="NCBI Taxonomy" id="2668039"/>
    <lineage>
        <taxon>Bacteria</taxon>
        <taxon>Bacillati</taxon>
        <taxon>Actinomycetota</taxon>
        <taxon>Actinomycetes</taxon>
        <taxon>Micrococcales</taxon>
        <taxon>Microbacteriaceae</taxon>
        <taxon>Glaciihabitans</taxon>
    </lineage>
</organism>
<evidence type="ECO:0000313" key="8">
    <source>
        <dbReference type="Proteomes" id="UP000294194"/>
    </source>
</evidence>
<comment type="caution">
    <text evidence="7">The sequence shown here is derived from an EMBL/GenBank/DDBJ whole genome shotgun (WGS) entry which is preliminary data.</text>
</comment>
<dbReference type="InterPro" id="IPR007829">
    <property type="entry name" value="TM2"/>
</dbReference>
<dbReference type="RefSeq" id="WP_130982559.1">
    <property type="nucleotide sequence ID" value="NZ_SISG01000001.1"/>
</dbReference>
<reference evidence="8" key="1">
    <citation type="submission" date="2019-02" db="EMBL/GenBank/DDBJ databases">
        <title>Glaciihabitans arcticus sp. nov., a psychrotolerant bacterium isolated from polar soil.</title>
        <authorList>
            <person name="Dahal R.H."/>
        </authorList>
    </citation>
    <scope>NUCLEOTIDE SEQUENCE [LARGE SCALE GENOMIC DNA]</scope>
    <source>
        <strain evidence="8">RP-3-7</strain>
    </source>
</reference>
<comment type="subcellular location">
    <subcellularLocation>
        <location evidence="1">Membrane</location>
        <topology evidence="1">Multi-pass membrane protein</topology>
    </subcellularLocation>
</comment>
<sequence length="77" mass="8412">MTSTTQLPPKDVGTAYLFWLASFVLVCGLQHFYLGKIARGVIWILTAGLFGIGTIIDLFTLAGQTREVNRLRAAGIQ</sequence>
<keyword evidence="2 5" id="KW-0812">Transmembrane</keyword>
<keyword evidence="8" id="KW-1185">Reference proteome</keyword>
<evidence type="ECO:0000256" key="1">
    <source>
        <dbReference type="ARBA" id="ARBA00004141"/>
    </source>
</evidence>
<dbReference type="GO" id="GO:0016020">
    <property type="term" value="C:membrane"/>
    <property type="evidence" value="ECO:0007669"/>
    <property type="project" value="UniProtKB-SubCell"/>
</dbReference>
<keyword evidence="3 5" id="KW-1133">Transmembrane helix</keyword>
<accession>A0A4Q9GYS1</accession>
<dbReference type="Proteomes" id="UP000294194">
    <property type="component" value="Unassembled WGS sequence"/>
</dbReference>
<keyword evidence="4 5" id="KW-0472">Membrane</keyword>
<dbReference type="EMBL" id="SISG01000001">
    <property type="protein sequence ID" value="TBN58407.1"/>
    <property type="molecule type" value="Genomic_DNA"/>
</dbReference>
<name>A0A4Q9GYS1_9MICO</name>
<gene>
    <name evidence="7" type="ORF">EYE40_13955</name>
</gene>
<feature type="transmembrane region" description="Helical" evidence="5">
    <location>
        <begin position="12"/>
        <end position="34"/>
    </location>
</feature>
<evidence type="ECO:0000256" key="2">
    <source>
        <dbReference type="ARBA" id="ARBA00022692"/>
    </source>
</evidence>
<protein>
    <submittedName>
        <fullName evidence="7">TM2 domain-containing protein</fullName>
    </submittedName>
</protein>
<dbReference type="AlphaFoldDB" id="A0A4Q9GYS1"/>
<evidence type="ECO:0000313" key="7">
    <source>
        <dbReference type="EMBL" id="TBN58407.1"/>
    </source>
</evidence>
<evidence type="ECO:0000256" key="4">
    <source>
        <dbReference type="ARBA" id="ARBA00023136"/>
    </source>
</evidence>